<keyword evidence="1" id="KW-0812">Transmembrane</keyword>
<feature type="transmembrane region" description="Helical" evidence="1">
    <location>
        <begin position="48"/>
        <end position="68"/>
    </location>
</feature>
<keyword evidence="3" id="KW-1185">Reference proteome</keyword>
<gene>
    <name evidence="2" type="ORF">LMG26858_06220</name>
</gene>
<accession>A0A6S7F3D3</accession>
<evidence type="ECO:0008006" key="4">
    <source>
        <dbReference type="Google" id="ProtNLM"/>
    </source>
</evidence>
<reference evidence="2 3" key="1">
    <citation type="submission" date="2020-04" db="EMBL/GenBank/DDBJ databases">
        <authorList>
            <person name="De Canck E."/>
        </authorList>
    </citation>
    <scope>NUCLEOTIDE SEQUENCE [LARGE SCALE GENOMIC DNA]</scope>
    <source>
        <strain evidence="2 3">LMG 26858</strain>
    </source>
</reference>
<dbReference type="RefSeq" id="WP_175211719.1">
    <property type="nucleotide sequence ID" value="NZ_CADILG010000105.1"/>
</dbReference>
<feature type="transmembrane region" description="Helical" evidence="1">
    <location>
        <begin position="88"/>
        <end position="108"/>
    </location>
</feature>
<keyword evidence="1" id="KW-1133">Transmembrane helix</keyword>
<dbReference type="EMBL" id="CADILG010000105">
    <property type="protein sequence ID" value="CAB3928410.1"/>
    <property type="molecule type" value="Genomic_DNA"/>
</dbReference>
<feature type="transmembrane region" description="Helical" evidence="1">
    <location>
        <begin position="12"/>
        <end position="36"/>
    </location>
</feature>
<evidence type="ECO:0000256" key="1">
    <source>
        <dbReference type="SAM" id="Phobius"/>
    </source>
</evidence>
<sequence length="122" mass="13588">MISIFDILALGALVLAIWVPFAAAAIQLARLIWFITGDKETRGRRPRFTGLVVAMFFSALAATELLSVEPFPTLSYLNPVPQQYRVEFMVAMLALALAGWIWGGSIRNRVQDAIRRRRQPGG</sequence>
<evidence type="ECO:0000313" key="2">
    <source>
        <dbReference type="EMBL" id="CAB3928410.1"/>
    </source>
</evidence>
<dbReference type="AlphaFoldDB" id="A0A6S7F3D3"/>
<protein>
    <recommendedName>
        <fullName evidence="4">Transmembrane protein</fullName>
    </recommendedName>
</protein>
<proteinExistence type="predicted"/>
<evidence type="ECO:0000313" key="3">
    <source>
        <dbReference type="Proteomes" id="UP000494117"/>
    </source>
</evidence>
<name>A0A6S7F3D3_9BURK</name>
<keyword evidence="1" id="KW-0472">Membrane</keyword>
<organism evidence="2 3">
    <name type="scientific">Achromobacter anxifer</name>
    <dbReference type="NCBI Taxonomy" id="1287737"/>
    <lineage>
        <taxon>Bacteria</taxon>
        <taxon>Pseudomonadati</taxon>
        <taxon>Pseudomonadota</taxon>
        <taxon>Betaproteobacteria</taxon>
        <taxon>Burkholderiales</taxon>
        <taxon>Alcaligenaceae</taxon>
        <taxon>Achromobacter</taxon>
    </lineage>
</organism>
<dbReference type="Proteomes" id="UP000494117">
    <property type="component" value="Unassembled WGS sequence"/>
</dbReference>